<dbReference type="Gene3D" id="2.30.38.10">
    <property type="entry name" value="Luciferase, Domain 3"/>
    <property type="match status" value="1"/>
</dbReference>
<evidence type="ECO:0000313" key="2">
    <source>
        <dbReference type="EMBL" id="KAF9992496.1"/>
    </source>
</evidence>
<dbReference type="GO" id="GO:0044550">
    <property type="term" value="P:secondary metabolite biosynthetic process"/>
    <property type="evidence" value="ECO:0007669"/>
    <property type="project" value="TreeGrafter"/>
</dbReference>
<accession>A0A9P6SR83</accession>
<gene>
    <name evidence="2" type="ORF">BGZ65_012161</name>
</gene>
<reference evidence="2" key="1">
    <citation type="journal article" date="2020" name="Fungal Divers.">
        <title>Resolving the Mortierellaceae phylogeny through synthesis of multi-gene phylogenetics and phylogenomics.</title>
        <authorList>
            <person name="Vandepol N."/>
            <person name="Liber J."/>
            <person name="Desiro A."/>
            <person name="Na H."/>
            <person name="Kennedy M."/>
            <person name="Barry K."/>
            <person name="Grigoriev I.V."/>
            <person name="Miller A.N."/>
            <person name="O'Donnell K."/>
            <person name="Stajich J.E."/>
            <person name="Bonito G."/>
        </authorList>
    </citation>
    <scope>NUCLEOTIDE SEQUENCE</scope>
    <source>
        <strain evidence="2">MES-2147</strain>
    </source>
</reference>
<dbReference type="OrthoDB" id="329835at2759"/>
<dbReference type="PRINTS" id="PR00154">
    <property type="entry name" value="AMPBINDING"/>
</dbReference>
<dbReference type="GO" id="GO:0031177">
    <property type="term" value="F:phosphopantetheine binding"/>
    <property type="evidence" value="ECO:0007669"/>
    <property type="project" value="TreeGrafter"/>
</dbReference>
<dbReference type="InterPro" id="IPR000873">
    <property type="entry name" value="AMP-dep_synth/lig_dom"/>
</dbReference>
<dbReference type="GO" id="GO:0005737">
    <property type="term" value="C:cytoplasm"/>
    <property type="evidence" value="ECO:0007669"/>
    <property type="project" value="TreeGrafter"/>
</dbReference>
<evidence type="ECO:0000259" key="1">
    <source>
        <dbReference type="Pfam" id="PF00501"/>
    </source>
</evidence>
<organism evidence="2 3">
    <name type="scientific">Modicella reniformis</name>
    <dbReference type="NCBI Taxonomy" id="1440133"/>
    <lineage>
        <taxon>Eukaryota</taxon>
        <taxon>Fungi</taxon>
        <taxon>Fungi incertae sedis</taxon>
        <taxon>Mucoromycota</taxon>
        <taxon>Mortierellomycotina</taxon>
        <taxon>Mortierellomycetes</taxon>
        <taxon>Mortierellales</taxon>
        <taxon>Mortierellaceae</taxon>
        <taxon>Modicella</taxon>
    </lineage>
</organism>
<dbReference type="InterPro" id="IPR020459">
    <property type="entry name" value="AMP-binding"/>
</dbReference>
<dbReference type="EMBL" id="JAAAHW010002175">
    <property type="protein sequence ID" value="KAF9992496.1"/>
    <property type="molecule type" value="Genomic_DNA"/>
</dbReference>
<name>A0A9P6SR83_9FUNG</name>
<dbReference type="Gene3D" id="3.40.50.980">
    <property type="match status" value="2"/>
</dbReference>
<dbReference type="Proteomes" id="UP000749646">
    <property type="component" value="Unassembled WGS sequence"/>
</dbReference>
<keyword evidence="3" id="KW-1185">Reference proteome</keyword>
<dbReference type="AlphaFoldDB" id="A0A9P6SR83"/>
<dbReference type="InterPro" id="IPR020845">
    <property type="entry name" value="AMP-binding_CS"/>
</dbReference>
<protein>
    <recommendedName>
        <fullName evidence="1">AMP-dependent synthetase/ligase domain-containing protein</fullName>
    </recommendedName>
</protein>
<feature type="domain" description="AMP-dependent synthetase/ligase" evidence="1">
    <location>
        <begin position="1"/>
        <end position="301"/>
    </location>
</feature>
<dbReference type="PANTHER" id="PTHR45527">
    <property type="entry name" value="NONRIBOSOMAL PEPTIDE SYNTHETASE"/>
    <property type="match status" value="1"/>
</dbReference>
<dbReference type="Pfam" id="PF00501">
    <property type="entry name" value="AMP-binding"/>
    <property type="match status" value="1"/>
</dbReference>
<feature type="non-terminal residue" evidence="2">
    <location>
        <position position="1"/>
    </location>
</feature>
<evidence type="ECO:0000313" key="3">
    <source>
        <dbReference type="Proteomes" id="UP000749646"/>
    </source>
</evidence>
<dbReference type="PROSITE" id="PS00455">
    <property type="entry name" value="AMP_BINDING"/>
    <property type="match status" value="1"/>
</dbReference>
<comment type="caution">
    <text evidence="2">The sequence shown here is derived from an EMBL/GenBank/DDBJ whole genome shotgun (WGS) entry which is preliminary data.</text>
</comment>
<dbReference type="PANTHER" id="PTHR45527:SF1">
    <property type="entry name" value="FATTY ACID SYNTHASE"/>
    <property type="match status" value="1"/>
</dbReference>
<sequence length="332" mass="36380">MIIGVLAILKAGGAYVPLDPTYPKERLIDILEDARPEIGLVDNVGLAILKGAKLNRLCQKDHADETSIVLIDVNEPRLLPHTNPEVAGLTSRHLAYVIYTSGSTGKPKGVMIEHQGVVNHTISRLVDFGINKFGRVLQFSSLNFDLSVIETFAALFSGANLHLLPNNIRIDQQKLWDYLECHSITLAVLPPAVLRDCKGFPPLNTRMTLVSTGEELPASQLRMLRELIPHGTVINDYGATEVTVNAMGWSSSEDFTGDTVPVGRPHHNKRIYILDKQGRPVPFGAVGELYLGGTGVARGYLNQPELTAKVFLQDPFAAEPDARMYKTGDLAR</sequence>
<dbReference type="SUPFAM" id="SSF56801">
    <property type="entry name" value="Acetyl-CoA synthetase-like"/>
    <property type="match status" value="1"/>
</dbReference>
<proteinExistence type="predicted"/>
<dbReference type="GO" id="GO:0043041">
    <property type="term" value="P:amino acid activation for nonribosomal peptide biosynthetic process"/>
    <property type="evidence" value="ECO:0007669"/>
    <property type="project" value="TreeGrafter"/>
</dbReference>